<keyword evidence="3" id="KW-1185">Reference proteome</keyword>
<evidence type="ECO:0000256" key="1">
    <source>
        <dbReference type="SAM" id="MobiDB-lite"/>
    </source>
</evidence>
<evidence type="ECO:0000313" key="3">
    <source>
        <dbReference type="Proteomes" id="UP000269945"/>
    </source>
</evidence>
<feature type="region of interest" description="Disordered" evidence="1">
    <location>
        <begin position="53"/>
        <end position="72"/>
    </location>
</feature>
<sequence length="96" mass="10501">MCLRRLRSFWKNLPSGLPGNLGLTASVLSEMFGVGGRLVHGHRESSCTLAVQLTPPARQPPGSTPRNSLLLPDARGRRQLGESRTLSWVQVQSLQI</sequence>
<dbReference type="EMBL" id="CYRY02015692">
    <property type="protein sequence ID" value="VCW85574.1"/>
    <property type="molecule type" value="Genomic_DNA"/>
</dbReference>
<protein>
    <submittedName>
        <fullName evidence="2">Uncharacterized protein</fullName>
    </submittedName>
</protein>
<name>A0A9X9LT47_GULGU</name>
<proteinExistence type="predicted"/>
<dbReference type="AlphaFoldDB" id="A0A9X9LT47"/>
<reference evidence="2 3" key="1">
    <citation type="submission" date="2018-10" db="EMBL/GenBank/DDBJ databases">
        <authorList>
            <person name="Ekblom R."/>
            <person name="Jareborg N."/>
        </authorList>
    </citation>
    <scope>NUCLEOTIDE SEQUENCE [LARGE SCALE GENOMIC DNA]</scope>
    <source>
        <tissue evidence="2">Muscle</tissue>
    </source>
</reference>
<evidence type="ECO:0000313" key="2">
    <source>
        <dbReference type="EMBL" id="VCW85574.1"/>
    </source>
</evidence>
<organism evidence="2 3">
    <name type="scientific">Gulo gulo</name>
    <name type="common">Wolverine</name>
    <name type="synonym">Gluton</name>
    <dbReference type="NCBI Taxonomy" id="48420"/>
    <lineage>
        <taxon>Eukaryota</taxon>
        <taxon>Metazoa</taxon>
        <taxon>Chordata</taxon>
        <taxon>Craniata</taxon>
        <taxon>Vertebrata</taxon>
        <taxon>Euteleostomi</taxon>
        <taxon>Mammalia</taxon>
        <taxon>Eutheria</taxon>
        <taxon>Laurasiatheria</taxon>
        <taxon>Carnivora</taxon>
        <taxon>Caniformia</taxon>
        <taxon>Musteloidea</taxon>
        <taxon>Mustelidae</taxon>
        <taxon>Guloninae</taxon>
        <taxon>Gulo</taxon>
    </lineage>
</organism>
<gene>
    <name evidence="2" type="ORF">BN2614_LOCUS3</name>
</gene>
<accession>A0A9X9LT47</accession>
<dbReference type="Proteomes" id="UP000269945">
    <property type="component" value="Unassembled WGS sequence"/>
</dbReference>
<comment type="caution">
    <text evidence="2">The sequence shown here is derived from an EMBL/GenBank/DDBJ whole genome shotgun (WGS) entry which is preliminary data.</text>
</comment>